<comment type="caution">
    <text evidence="1">The sequence shown here is derived from an EMBL/GenBank/DDBJ whole genome shotgun (WGS) entry which is preliminary data.</text>
</comment>
<dbReference type="SUPFAM" id="SSF52047">
    <property type="entry name" value="RNI-like"/>
    <property type="match status" value="1"/>
</dbReference>
<gene>
    <name evidence="2" type="ORF">RCL2_002274100</name>
    <name evidence="1" type="ORF">RclHR1_01030015</name>
</gene>
<dbReference type="EMBL" id="BLAL01000246">
    <property type="protein sequence ID" value="GES96099.1"/>
    <property type="molecule type" value="Genomic_DNA"/>
</dbReference>
<evidence type="ECO:0000313" key="1">
    <source>
        <dbReference type="EMBL" id="GBB83600.1"/>
    </source>
</evidence>
<dbReference type="Proteomes" id="UP000247702">
    <property type="component" value="Unassembled WGS sequence"/>
</dbReference>
<dbReference type="Proteomes" id="UP000615446">
    <property type="component" value="Unassembled WGS sequence"/>
</dbReference>
<protein>
    <recommendedName>
        <fullName evidence="4">F-box domain-containing protein</fullName>
    </recommendedName>
</protein>
<reference evidence="2" key="2">
    <citation type="submission" date="2019-10" db="EMBL/GenBank/DDBJ databases">
        <title>Conservation and host-specific expression of non-tandemly repeated heterogenous ribosome RNA gene in arbuscular mycorrhizal fungi.</title>
        <authorList>
            <person name="Maeda T."/>
            <person name="Kobayashi Y."/>
            <person name="Nakagawa T."/>
            <person name="Ezawa T."/>
            <person name="Yamaguchi K."/>
            <person name="Bino T."/>
            <person name="Nishimoto Y."/>
            <person name="Shigenobu S."/>
            <person name="Kawaguchi M."/>
        </authorList>
    </citation>
    <scope>NUCLEOTIDE SEQUENCE</scope>
    <source>
        <strain evidence="2">HR1</strain>
    </source>
</reference>
<proteinExistence type="predicted"/>
<organism evidence="1 3">
    <name type="scientific">Rhizophagus clarus</name>
    <dbReference type="NCBI Taxonomy" id="94130"/>
    <lineage>
        <taxon>Eukaryota</taxon>
        <taxon>Fungi</taxon>
        <taxon>Fungi incertae sedis</taxon>
        <taxon>Mucoromycota</taxon>
        <taxon>Glomeromycotina</taxon>
        <taxon>Glomeromycetes</taxon>
        <taxon>Glomerales</taxon>
        <taxon>Glomeraceae</taxon>
        <taxon>Rhizophagus</taxon>
    </lineage>
</organism>
<keyword evidence="3" id="KW-1185">Reference proteome</keyword>
<dbReference type="AlphaFoldDB" id="A0A2Z6Q177"/>
<evidence type="ECO:0008006" key="4">
    <source>
        <dbReference type="Google" id="ProtNLM"/>
    </source>
</evidence>
<evidence type="ECO:0000313" key="2">
    <source>
        <dbReference type="EMBL" id="GES96099.1"/>
    </source>
</evidence>
<dbReference type="EMBL" id="BEXD01000036">
    <property type="protein sequence ID" value="GBB83600.1"/>
    <property type="molecule type" value="Genomic_DNA"/>
</dbReference>
<evidence type="ECO:0000313" key="3">
    <source>
        <dbReference type="Proteomes" id="UP000247702"/>
    </source>
</evidence>
<accession>A0A2Z6Q177</accession>
<dbReference type="OrthoDB" id="2304841at2759"/>
<name>A0A2Z6Q177_9GLOM</name>
<sequence>MNSSFLISDCIIQIIKYLENDVKSIYCCILVNKAWSYTTIPYLWRNPFEIISNENFSKAPRLIQTYILCLSETDKLHLIYEGFNISKTGSAFFDYPSYIKEINCNLVNKSISTWFKKTYFEHESINEEKENLFIWKLYDMFFSRCNRLFSFKIGLKKYGSFNYPNFSSFFGLRQTITDLQHLAIYFRPSDNEQINEQINEHISKFFKKLLTFQCHNIYFIDYKSCANRDILVYYDEKNIAYFKISELIKLQHGLRLFRYLDDTSVLNFEEASSIFGALKNQIKSLTHLELRGIGFNDKIIQCLKLFENLKFLIIINCYQDKLLTEDLFPEPEQLSIAKFVFLNNRHMNENLQVAFLKLPNYNLKSLTTDFIDNKKVRDILNYQFPNIIYLSTRIEKNGFVHMNWISNLTKLSHLVLDVSFNVLGYLTYSHIYNFGLLLPSSLKVLHIDNEHFSPHILGNLLKACVEKKLSLEILGLHFDYRSRINELYLYTILEYLSKSPDDDLIKLKELRIGVGLNKESLEDIFPDKILKIVKKNVPVFTKKNEYGYWYSNWIRDDCNKFGQDSLIDV</sequence>
<reference evidence="1 3" key="1">
    <citation type="submission" date="2017-11" db="EMBL/GenBank/DDBJ databases">
        <title>The genome of Rhizophagus clarus HR1 reveals common genetic basis of auxotrophy among arbuscular mycorrhizal fungi.</title>
        <authorList>
            <person name="Kobayashi Y."/>
        </authorList>
    </citation>
    <scope>NUCLEOTIDE SEQUENCE [LARGE SCALE GENOMIC DNA]</scope>
    <source>
        <strain evidence="1 3">HR1</strain>
    </source>
</reference>